<dbReference type="EMBL" id="BMAT01006176">
    <property type="protein sequence ID" value="GFS07782.1"/>
    <property type="molecule type" value="Genomic_DNA"/>
</dbReference>
<evidence type="ECO:0000259" key="2">
    <source>
        <dbReference type="Pfam" id="PF19913"/>
    </source>
</evidence>
<organism evidence="4 5">
    <name type="scientific">Elysia marginata</name>
    <dbReference type="NCBI Taxonomy" id="1093978"/>
    <lineage>
        <taxon>Eukaryota</taxon>
        <taxon>Metazoa</taxon>
        <taxon>Spiralia</taxon>
        <taxon>Lophotrochozoa</taxon>
        <taxon>Mollusca</taxon>
        <taxon>Gastropoda</taxon>
        <taxon>Heterobranchia</taxon>
        <taxon>Euthyneura</taxon>
        <taxon>Panpulmonata</taxon>
        <taxon>Sacoglossa</taxon>
        <taxon>Placobranchoidea</taxon>
        <taxon>Plakobranchidae</taxon>
        <taxon>Elysia</taxon>
    </lineage>
</organism>
<feature type="transmembrane region" description="Helical" evidence="1">
    <location>
        <begin position="448"/>
        <end position="469"/>
    </location>
</feature>
<name>A0AAV4IGS2_9GAST</name>
<dbReference type="InterPro" id="IPR045458">
    <property type="entry name" value="Wolframin_Sel1-like_rpt"/>
</dbReference>
<accession>A0AAV4IGS2</accession>
<dbReference type="Gene3D" id="1.25.40.10">
    <property type="entry name" value="Tetratricopeptide repeat domain"/>
    <property type="match status" value="1"/>
</dbReference>
<gene>
    <name evidence="4" type="ORF">ElyMa_002998500</name>
</gene>
<evidence type="ECO:0000256" key="1">
    <source>
        <dbReference type="SAM" id="Phobius"/>
    </source>
</evidence>
<feature type="domain" description="Wolframin OB-fold" evidence="2">
    <location>
        <begin position="694"/>
        <end position="785"/>
    </location>
</feature>
<feature type="transmembrane region" description="Helical" evidence="1">
    <location>
        <begin position="365"/>
        <end position="385"/>
    </location>
</feature>
<feature type="transmembrane region" description="Helical" evidence="1">
    <location>
        <begin position="476"/>
        <end position="500"/>
    </location>
</feature>
<dbReference type="Pfam" id="PF20053">
    <property type="entry name" value="WC-rich"/>
    <property type="match status" value="1"/>
</dbReference>
<dbReference type="GO" id="GO:0030968">
    <property type="term" value="P:endoplasmic reticulum unfolded protein response"/>
    <property type="evidence" value="ECO:0007669"/>
    <property type="project" value="TreeGrafter"/>
</dbReference>
<dbReference type="Proteomes" id="UP000762676">
    <property type="component" value="Unassembled WGS sequence"/>
</dbReference>
<dbReference type="GO" id="GO:0055074">
    <property type="term" value="P:calcium ion homeostasis"/>
    <property type="evidence" value="ECO:0007669"/>
    <property type="project" value="TreeGrafter"/>
</dbReference>
<feature type="transmembrane region" description="Helical" evidence="1">
    <location>
        <begin position="340"/>
        <end position="359"/>
    </location>
</feature>
<proteinExistence type="predicted"/>
<keyword evidence="1" id="KW-0812">Transmembrane</keyword>
<feature type="transmembrane region" description="Helical" evidence="1">
    <location>
        <begin position="547"/>
        <end position="565"/>
    </location>
</feature>
<comment type="caution">
    <text evidence="4">The sequence shown here is derived from an EMBL/GenBank/DDBJ whole genome shotgun (WGS) entry which is preliminary data.</text>
</comment>
<feature type="transmembrane region" description="Helical" evidence="1">
    <location>
        <begin position="250"/>
        <end position="276"/>
    </location>
</feature>
<dbReference type="InterPro" id="IPR011990">
    <property type="entry name" value="TPR-like_helical_dom_sf"/>
</dbReference>
<feature type="transmembrane region" description="Helical" evidence="1">
    <location>
        <begin position="316"/>
        <end position="333"/>
    </location>
</feature>
<dbReference type="Pfam" id="PF19913">
    <property type="entry name" value="WCOB"/>
    <property type="match status" value="1"/>
</dbReference>
<dbReference type="PANTHER" id="PTHR13098:SF3">
    <property type="entry name" value="WOLFRAMIN"/>
    <property type="match status" value="1"/>
</dbReference>
<feature type="transmembrane region" description="Helical" evidence="1">
    <location>
        <begin position="506"/>
        <end position="526"/>
    </location>
</feature>
<dbReference type="InterPro" id="IPR026209">
    <property type="entry name" value="Wolframin_fam"/>
</dbReference>
<dbReference type="PANTHER" id="PTHR13098">
    <property type="entry name" value="WOLFRAMIN"/>
    <property type="match status" value="1"/>
</dbReference>
<feature type="transmembrane region" description="Helical" evidence="1">
    <location>
        <begin position="222"/>
        <end position="243"/>
    </location>
</feature>
<dbReference type="InterPro" id="IPR045461">
    <property type="entry name" value="Wolframin_OB_fold"/>
</dbReference>
<sequence>MHFSRLQITVEPESNLAEWKVEADNGSLDHQFKIACHHLKLAEVGSDGEINGEQAVYWFIKASQRGHEEATEKLRHCVVNNIGVNDSNKSDALWCLNTSASEKRIRYAARSLFSRLGGGQGGVISKDEYIKAINSMTAGHEKERKILLAAGKSIGDTITENDFVKTVSKKIQGTLTLTAEETDETSAAYNAASPVRKVLVYPRETAKIIMDRSLEYASKEGLGMIMALIPTNQIYLLAMVFFYSYLKAELFLLVIPLLVFFISFLVLVVATLQMFYKKRKQKDANSLTSLLQSQFDTNIDIESTESQYSWNSLTPYYVFFGILPVMVVSFSFANKSYIPCAEMVVVAMAMTGLCFFGLADSHDHLTFAALAAHTFASLPILLGNIEISIISKIVGFITHPVISLRLGMGIYFNLSLPSLVHMLIPFLFLRMAMKGGWSGVLKTLVPHLVCYCWFSFVIAAFPSTTWLSLVRATAGYLLLPLFVPVSLLAFIFGILFFLYKLLQTEMVGKLIVTGLLIAIPVLLTQTKLFFGKKSKAESPKAKKMKRIVMVGFSAAAILPLLFVRVPSLTAKKHVELSQEDYLDLCVAGGSELTAPYQMRCRDFIGTRVNWTGQVSQVKVVQTENTAESVIKSLPSIIAQPLYCIYGDPWPECDEGTMSEKALRHCKLMESAGQTCHLHRLDQISFSLDLSVGEGKLAVALEANDAFRSRLLALEPGDDVQFVGTLLDAGTSSIKMKLRSLKCISRQLPVMEDFGVEIVDEELLLKMTADAVAMTFNFGLFPLFSFSPEL</sequence>
<keyword evidence="1" id="KW-1133">Transmembrane helix</keyword>
<evidence type="ECO:0000259" key="3">
    <source>
        <dbReference type="Pfam" id="PF20053"/>
    </source>
</evidence>
<evidence type="ECO:0000313" key="5">
    <source>
        <dbReference type="Proteomes" id="UP000762676"/>
    </source>
</evidence>
<protein>
    <submittedName>
        <fullName evidence="4">Wolframin</fullName>
    </submittedName>
</protein>
<dbReference type="InterPro" id="IPR045400">
    <property type="entry name" value="Wolframin_Cys-rich"/>
</dbReference>
<feature type="domain" description="Wolframin cysteine-rich" evidence="3">
    <location>
        <begin position="580"/>
        <end position="679"/>
    </location>
</feature>
<keyword evidence="5" id="KW-1185">Reference proteome</keyword>
<evidence type="ECO:0000313" key="4">
    <source>
        <dbReference type="EMBL" id="GFS07782.1"/>
    </source>
</evidence>
<reference evidence="4 5" key="1">
    <citation type="journal article" date="2021" name="Elife">
        <title>Chloroplast acquisition without the gene transfer in kleptoplastic sea slugs, Plakobranchus ocellatus.</title>
        <authorList>
            <person name="Maeda T."/>
            <person name="Takahashi S."/>
            <person name="Yoshida T."/>
            <person name="Shimamura S."/>
            <person name="Takaki Y."/>
            <person name="Nagai Y."/>
            <person name="Toyoda A."/>
            <person name="Suzuki Y."/>
            <person name="Arimoto A."/>
            <person name="Ishii H."/>
            <person name="Satoh N."/>
            <person name="Nishiyama T."/>
            <person name="Hasebe M."/>
            <person name="Maruyama T."/>
            <person name="Minagawa J."/>
            <person name="Obokata J."/>
            <person name="Shigenobu S."/>
        </authorList>
    </citation>
    <scope>NUCLEOTIDE SEQUENCE [LARGE SCALE GENOMIC DNA]</scope>
</reference>
<dbReference type="Pfam" id="PF20023">
    <property type="entry name" value="WSLR"/>
    <property type="match status" value="1"/>
</dbReference>
<dbReference type="PRINTS" id="PR02060">
    <property type="entry name" value="WOLFFAMILY"/>
</dbReference>
<keyword evidence="1" id="KW-0472">Membrane</keyword>
<dbReference type="AlphaFoldDB" id="A0AAV4IGS2"/>
<feature type="transmembrane region" description="Helical" evidence="1">
    <location>
        <begin position="406"/>
        <end position="428"/>
    </location>
</feature>
<dbReference type="GO" id="GO:0005789">
    <property type="term" value="C:endoplasmic reticulum membrane"/>
    <property type="evidence" value="ECO:0007669"/>
    <property type="project" value="TreeGrafter"/>
</dbReference>